<organism evidence="1 2">
    <name type="scientific">Orchesella cincta</name>
    <name type="common">Springtail</name>
    <name type="synonym">Podura cincta</name>
    <dbReference type="NCBI Taxonomy" id="48709"/>
    <lineage>
        <taxon>Eukaryota</taxon>
        <taxon>Metazoa</taxon>
        <taxon>Ecdysozoa</taxon>
        <taxon>Arthropoda</taxon>
        <taxon>Hexapoda</taxon>
        <taxon>Collembola</taxon>
        <taxon>Entomobryomorpha</taxon>
        <taxon>Entomobryoidea</taxon>
        <taxon>Orchesellidae</taxon>
        <taxon>Orchesellinae</taxon>
        <taxon>Orchesella</taxon>
    </lineage>
</organism>
<dbReference type="Proteomes" id="UP000094527">
    <property type="component" value="Unassembled WGS sequence"/>
</dbReference>
<evidence type="ECO:0000313" key="1">
    <source>
        <dbReference type="EMBL" id="ODN02652.1"/>
    </source>
</evidence>
<dbReference type="GO" id="GO:0043111">
    <property type="term" value="P:replication fork arrest"/>
    <property type="evidence" value="ECO:0007669"/>
    <property type="project" value="TreeGrafter"/>
</dbReference>
<dbReference type="AlphaFoldDB" id="A0A1D2NBN0"/>
<accession>A0A1D2NBN0</accession>
<dbReference type="GO" id="GO:0000076">
    <property type="term" value="P:DNA replication checkpoint signaling"/>
    <property type="evidence" value="ECO:0007669"/>
    <property type="project" value="TreeGrafter"/>
</dbReference>
<protein>
    <submittedName>
        <fullName evidence="1">Protein timeless</fullName>
    </submittedName>
</protein>
<name>A0A1D2NBN0_ORCCI</name>
<dbReference type="GO" id="GO:0031298">
    <property type="term" value="C:replication fork protection complex"/>
    <property type="evidence" value="ECO:0007669"/>
    <property type="project" value="TreeGrafter"/>
</dbReference>
<proteinExistence type="predicted"/>
<dbReference type="STRING" id="48709.A0A1D2NBN0"/>
<comment type="caution">
    <text evidence="1">The sequence shown here is derived from an EMBL/GenBank/DDBJ whole genome shotgun (WGS) entry which is preliminary data.</text>
</comment>
<reference evidence="1 2" key="1">
    <citation type="journal article" date="2016" name="Genome Biol. Evol.">
        <title>Gene Family Evolution Reflects Adaptation to Soil Environmental Stressors in the Genome of the Collembolan Orchesella cincta.</title>
        <authorList>
            <person name="Faddeeva-Vakhrusheva A."/>
            <person name="Derks M.F."/>
            <person name="Anvar S.Y."/>
            <person name="Agamennone V."/>
            <person name="Suring W."/>
            <person name="Smit S."/>
            <person name="van Straalen N.M."/>
            <person name="Roelofs D."/>
        </authorList>
    </citation>
    <scope>NUCLEOTIDE SEQUENCE [LARGE SCALE GENOMIC DNA]</scope>
    <source>
        <tissue evidence="1">Mixed pool</tissue>
    </source>
</reference>
<dbReference type="PANTHER" id="PTHR22940:SF4">
    <property type="entry name" value="PROTEIN TIMELESS HOMOLOG"/>
    <property type="match status" value="1"/>
</dbReference>
<dbReference type="OrthoDB" id="310853at2759"/>
<dbReference type="PANTHER" id="PTHR22940">
    <property type="entry name" value="TIMEOUT/TIMELESS-2"/>
    <property type="match status" value="1"/>
</dbReference>
<dbReference type="GO" id="GO:0006281">
    <property type="term" value="P:DNA repair"/>
    <property type="evidence" value="ECO:0007669"/>
    <property type="project" value="TreeGrafter"/>
</dbReference>
<keyword evidence="2" id="KW-1185">Reference proteome</keyword>
<dbReference type="InterPro" id="IPR044998">
    <property type="entry name" value="Timeless"/>
</dbReference>
<dbReference type="EMBL" id="LJIJ01000101">
    <property type="protein sequence ID" value="ODN02652.1"/>
    <property type="molecule type" value="Genomic_DNA"/>
</dbReference>
<dbReference type="GO" id="GO:0003677">
    <property type="term" value="F:DNA binding"/>
    <property type="evidence" value="ECO:0007669"/>
    <property type="project" value="TreeGrafter"/>
</dbReference>
<gene>
    <name evidence="1" type="ORF">Ocin01_04032</name>
</gene>
<sequence>MVIHGLLSRNKNLTFRGFVLKYAMAKVVCNYALLLQDWDTLKPLTLHCIVKMFHRFVFDMGYPALICQASLFLTFKKILEVADLRSDLKHTSYLYFVPKEVKTFFLHFWPKFVKLCEDKKMFIEILFWKTAREAQEIQDGYSDLRGPSGGASNKKSNWTSEEENELELLVELYNDAPEEVKKAQKLVDFIMERWTWRPKSKRLFMLKLVEKELVNPERIKRQGKQWQRKRDAPKTWGDEEIEKLRDLYEEHKDSTTQWRTRKISTTFRTSTICWRKAVIATKKAQKTTESNEVIDEQGHLYCAWNAQATGFTNDEKNMMAAIRVDYSSRLTYYLGGLIMEDPDSDEGAFRWFLSAAMYSQLRALRNS</sequence>
<evidence type="ECO:0000313" key="2">
    <source>
        <dbReference type="Proteomes" id="UP000094527"/>
    </source>
</evidence>